<dbReference type="Proteomes" id="UP000623129">
    <property type="component" value="Unassembled WGS sequence"/>
</dbReference>
<evidence type="ECO:0000313" key="2">
    <source>
        <dbReference type="EMBL" id="KAF3340080.1"/>
    </source>
</evidence>
<organism evidence="2 3">
    <name type="scientific">Carex littledalei</name>
    <dbReference type="NCBI Taxonomy" id="544730"/>
    <lineage>
        <taxon>Eukaryota</taxon>
        <taxon>Viridiplantae</taxon>
        <taxon>Streptophyta</taxon>
        <taxon>Embryophyta</taxon>
        <taxon>Tracheophyta</taxon>
        <taxon>Spermatophyta</taxon>
        <taxon>Magnoliopsida</taxon>
        <taxon>Liliopsida</taxon>
        <taxon>Poales</taxon>
        <taxon>Cyperaceae</taxon>
        <taxon>Cyperoideae</taxon>
        <taxon>Cariceae</taxon>
        <taxon>Carex</taxon>
        <taxon>Carex subgen. Euthyceras</taxon>
    </lineage>
</organism>
<evidence type="ECO:0000313" key="3">
    <source>
        <dbReference type="Proteomes" id="UP000623129"/>
    </source>
</evidence>
<dbReference type="EMBL" id="SWLB01000003">
    <property type="protein sequence ID" value="KAF3340080.1"/>
    <property type="molecule type" value="Genomic_DNA"/>
</dbReference>
<accession>A0A833VSD9</accession>
<comment type="caution">
    <text evidence="2">The sequence shown here is derived from an EMBL/GenBank/DDBJ whole genome shotgun (WGS) entry which is preliminary data.</text>
</comment>
<sequence length="325" mass="37022">MLSHSTDRGCVYLDGNDPIHRQIATELDNSILVMDMCDGLNGAGSMLTVQIFLANVFGGHTFHYRYLKYTRTSFIVLLPQGLDKIQVVNMGNQWGEIANWKFQPWSADEEANYQPKRFRVRLHITDFPLDFWSPKFIKQVMSCCGEVKHIDEGYVARNDRTCLKIWIHCIDPRRIPPVIDIAYSNRFKTCAIQVIRWEYNDTFPDEATYTVREQRALGTQFRNDPNLPRYSLLAAHDKLLNYYARDGYTSSPDSTASESTMPTHLAASYTHHTTATEDPTVRTASIPPINEPPFSSFTNLGLSSCADARPPHSPGRNFLSVPHNQ</sequence>
<feature type="region of interest" description="Disordered" evidence="1">
    <location>
        <begin position="272"/>
        <end position="325"/>
    </location>
</feature>
<protein>
    <recommendedName>
        <fullName evidence="4">DUF4283 domain-containing protein</fullName>
    </recommendedName>
</protein>
<keyword evidence="3" id="KW-1185">Reference proteome</keyword>
<evidence type="ECO:0008006" key="4">
    <source>
        <dbReference type="Google" id="ProtNLM"/>
    </source>
</evidence>
<gene>
    <name evidence="2" type="ORF">FCM35_KLT15851</name>
</gene>
<proteinExistence type="predicted"/>
<reference evidence="2" key="1">
    <citation type="submission" date="2020-01" db="EMBL/GenBank/DDBJ databases">
        <title>Genome sequence of Kobresia littledalei, the first chromosome-level genome in the family Cyperaceae.</title>
        <authorList>
            <person name="Qu G."/>
        </authorList>
    </citation>
    <scope>NUCLEOTIDE SEQUENCE</scope>
    <source>
        <strain evidence="2">C.B.Clarke</strain>
        <tissue evidence="2">Leaf</tissue>
    </source>
</reference>
<name>A0A833VSD9_9POAL</name>
<evidence type="ECO:0000256" key="1">
    <source>
        <dbReference type="SAM" id="MobiDB-lite"/>
    </source>
</evidence>
<feature type="compositionally biased region" description="Polar residues" evidence="1">
    <location>
        <begin position="293"/>
        <end position="302"/>
    </location>
</feature>
<dbReference type="AlphaFoldDB" id="A0A833VSD9"/>